<evidence type="ECO:0000313" key="2">
    <source>
        <dbReference type="Proteomes" id="UP000499080"/>
    </source>
</evidence>
<sequence>MTPLFTAKDKLPTCLGLGNKTGFVVSYKTAVPGPCTKTCRTFCHRKCGQHNQNISPGEARTSVLDRARSHPPTFRADLLWYFSKFLGILSNHPAYLFNPELHDQNLEFTPERRVVVESLHAGVKKGRNECAERLSTQKREFPLRNS</sequence>
<reference evidence="1 2" key="1">
    <citation type="journal article" date="2019" name="Sci. Rep.">
        <title>Orb-weaving spider Araneus ventricosus genome elucidates the spidroin gene catalogue.</title>
        <authorList>
            <person name="Kono N."/>
            <person name="Nakamura H."/>
            <person name="Ohtoshi R."/>
            <person name="Moran D.A.P."/>
            <person name="Shinohara A."/>
            <person name="Yoshida Y."/>
            <person name="Fujiwara M."/>
            <person name="Mori M."/>
            <person name="Tomita M."/>
            <person name="Arakawa K."/>
        </authorList>
    </citation>
    <scope>NUCLEOTIDE SEQUENCE [LARGE SCALE GENOMIC DNA]</scope>
</reference>
<dbReference type="AlphaFoldDB" id="A0A4Y2N324"/>
<comment type="caution">
    <text evidence="1">The sequence shown here is derived from an EMBL/GenBank/DDBJ whole genome shotgun (WGS) entry which is preliminary data.</text>
</comment>
<dbReference type="EMBL" id="BGPR01008201">
    <property type="protein sequence ID" value="GBN32206.1"/>
    <property type="molecule type" value="Genomic_DNA"/>
</dbReference>
<proteinExistence type="predicted"/>
<protein>
    <submittedName>
        <fullName evidence="1">Uncharacterized protein</fullName>
    </submittedName>
</protein>
<gene>
    <name evidence="1" type="ORF">AVEN_40236_1</name>
</gene>
<organism evidence="1 2">
    <name type="scientific">Araneus ventricosus</name>
    <name type="common">Orbweaver spider</name>
    <name type="synonym">Epeira ventricosa</name>
    <dbReference type="NCBI Taxonomy" id="182803"/>
    <lineage>
        <taxon>Eukaryota</taxon>
        <taxon>Metazoa</taxon>
        <taxon>Ecdysozoa</taxon>
        <taxon>Arthropoda</taxon>
        <taxon>Chelicerata</taxon>
        <taxon>Arachnida</taxon>
        <taxon>Araneae</taxon>
        <taxon>Araneomorphae</taxon>
        <taxon>Entelegynae</taxon>
        <taxon>Araneoidea</taxon>
        <taxon>Araneidae</taxon>
        <taxon>Araneus</taxon>
    </lineage>
</organism>
<keyword evidence="2" id="KW-1185">Reference proteome</keyword>
<dbReference type="Proteomes" id="UP000499080">
    <property type="component" value="Unassembled WGS sequence"/>
</dbReference>
<accession>A0A4Y2N324</accession>
<name>A0A4Y2N324_ARAVE</name>
<evidence type="ECO:0000313" key="1">
    <source>
        <dbReference type="EMBL" id="GBN32206.1"/>
    </source>
</evidence>